<evidence type="ECO:0000256" key="1">
    <source>
        <dbReference type="SAM" id="Phobius"/>
    </source>
</evidence>
<protein>
    <submittedName>
        <fullName evidence="2">TrbC/VirB2 family protein</fullName>
    </submittedName>
</protein>
<evidence type="ECO:0000313" key="2">
    <source>
        <dbReference type="EMBL" id="MFC3003823.1"/>
    </source>
</evidence>
<keyword evidence="1" id="KW-0472">Membrane</keyword>
<dbReference type="Pfam" id="PF04956">
    <property type="entry name" value="TrbC"/>
    <property type="match status" value="1"/>
</dbReference>
<name>A0ABV7C500_9PROT</name>
<dbReference type="EMBL" id="JBHRSB010000016">
    <property type="protein sequence ID" value="MFC3003823.1"/>
    <property type="molecule type" value="Genomic_DNA"/>
</dbReference>
<feature type="transmembrane region" description="Helical" evidence="1">
    <location>
        <begin position="82"/>
        <end position="99"/>
    </location>
</feature>
<organism evidence="2 3">
    <name type="scientific">Falsiroseomonas tokyonensis</name>
    <dbReference type="NCBI Taxonomy" id="430521"/>
    <lineage>
        <taxon>Bacteria</taxon>
        <taxon>Pseudomonadati</taxon>
        <taxon>Pseudomonadota</taxon>
        <taxon>Alphaproteobacteria</taxon>
        <taxon>Acetobacterales</taxon>
        <taxon>Roseomonadaceae</taxon>
        <taxon>Falsiroseomonas</taxon>
    </lineage>
</organism>
<proteinExistence type="predicted"/>
<dbReference type="InterPro" id="IPR007039">
    <property type="entry name" value="TrbC/VirB2"/>
</dbReference>
<keyword evidence="3" id="KW-1185">Reference proteome</keyword>
<sequence length="108" mass="10695">MIAPAFRLPSRTIALGLLAGGFVLLAADPALAQAVGGGGSLETFLSNIVNILTGRVGQLIAVLAIAISGVAWMMGAASPRSFFGTVAGVAIVFSAAWIVQQITGGGGI</sequence>
<gene>
    <name evidence="2" type="ORF">ACFOD3_28270</name>
</gene>
<dbReference type="Proteomes" id="UP001595420">
    <property type="component" value="Unassembled WGS sequence"/>
</dbReference>
<accession>A0ABV7C500</accession>
<feature type="transmembrane region" description="Helical" evidence="1">
    <location>
        <begin position="56"/>
        <end position="75"/>
    </location>
</feature>
<comment type="caution">
    <text evidence="2">The sequence shown here is derived from an EMBL/GenBank/DDBJ whole genome shotgun (WGS) entry which is preliminary data.</text>
</comment>
<keyword evidence="1" id="KW-1133">Transmembrane helix</keyword>
<reference evidence="3" key="1">
    <citation type="journal article" date="2019" name="Int. J. Syst. Evol. Microbiol.">
        <title>The Global Catalogue of Microorganisms (GCM) 10K type strain sequencing project: providing services to taxonomists for standard genome sequencing and annotation.</title>
        <authorList>
            <consortium name="The Broad Institute Genomics Platform"/>
            <consortium name="The Broad Institute Genome Sequencing Center for Infectious Disease"/>
            <person name="Wu L."/>
            <person name="Ma J."/>
        </authorList>
    </citation>
    <scope>NUCLEOTIDE SEQUENCE [LARGE SCALE GENOMIC DNA]</scope>
    <source>
        <strain evidence="3">CGMCC 1.16855</strain>
    </source>
</reference>
<evidence type="ECO:0000313" key="3">
    <source>
        <dbReference type="Proteomes" id="UP001595420"/>
    </source>
</evidence>
<dbReference type="RefSeq" id="WP_216840264.1">
    <property type="nucleotide sequence ID" value="NZ_JAFNJS010000016.1"/>
</dbReference>
<keyword evidence="1" id="KW-0812">Transmembrane</keyword>